<comment type="caution">
    <text evidence="2">The sequence shown here is derived from an EMBL/GenBank/DDBJ whole genome shotgun (WGS) entry which is preliminary data.</text>
</comment>
<protein>
    <submittedName>
        <fullName evidence="2">Uncharacterized protein</fullName>
    </submittedName>
</protein>
<evidence type="ECO:0000313" key="3">
    <source>
        <dbReference type="Proteomes" id="UP000295192"/>
    </source>
</evidence>
<feature type="compositionally biased region" description="Polar residues" evidence="1">
    <location>
        <begin position="9"/>
        <end position="18"/>
    </location>
</feature>
<gene>
    <name evidence="2" type="ORF">AWZ03_013943</name>
</gene>
<organism evidence="2 3">
    <name type="scientific">Drosophila navojoa</name>
    <name type="common">Fruit fly</name>
    <dbReference type="NCBI Taxonomy" id="7232"/>
    <lineage>
        <taxon>Eukaryota</taxon>
        <taxon>Metazoa</taxon>
        <taxon>Ecdysozoa</taxon>
        <taxon>Arthropoda</taxon>
        <taxon>Hexapoda</taxon>
        <taxon>Insecta</taxon>
        <taxon>Pterygota</taxon>
        <taxon>Neoptera</taxon>
        <taxon>Endopterygota</taxon>
        <taxon>Diptera</taxon>
        <taxon>Brachycera</taxon>
        <taxon>Muscomorpha</taxon>
        <taxon>Ephydroidea</taxon>
        <taxon>Drosophilidae</taxon>
        <taxon>Drosophila</taxon>
    </lineage>
</organism>
<accession>A0A484AT94</accession>
<feature type="region of interest" description="Disordered" evidence="1">
    <location>
        <begin position="1"/>
        <end position="29"/>
    </location>
</feature>
<dbReference type="AlphaFoldDB" id="A0A484AT94"/>
<reference evidence="2 3" key="1">
    <citation type="journal article" date="2019" name="J. Hered.">
        <title>An Improved Genome Assembly for Drosophila navojoa, the Basal Species in the mojavensis Cluster.</title>
        <authorList>
            <person name="Vanderlinde T."/>
            <person name="Dupim E.G."/>
            <person name="Nazario-Yepiz N.O."/>
            <person name="Carvalho A.B."/>
        </authorList>
    </citation>
    <scope>NUCLEOTIDE SEQUENCE [LARGE SCALE GENOMIC DNA]</scope>
    <source>
        <strain evidence="2">Navoj_Jal97</strain>
        <tissue evidence="2">Whole organism</tissue>
    </source>
</reference>
<dbReference type="Proteomes" id="UP000295192">
    <property type="component" value="Unassembled WGS sequence"/>
</dbReference>
<proteinExistence type="predicted"/>
<name>A0A484AT94_DRONA</name>
<keyword evidence="3" id="KW-1185">Reference proteome</keyword>
<evidence type="ECO:0000256" key="1">
    <source>
        <dbReference type="SAM" id="MobiDB-lite"/>
    </source>
</evidence>
<dbReference type="EMBL" id="LSRL02000908">
    <property type="protein sequence ID" value="TDG39634.1"/>
    <property type="molecule type" value="Genomic_DNA"/>
</dbReference>
<sequence length="86" mass="10638">MMRKRAPQSRPQCDQSPIRNKRPPQQPWPINWVKESQFQSQFQFQFTFPFPFPFPFPFQFQFQFQSFSHIKMHNVSLFMALGRRRR</sequence>
<evidence type="ECO:0000313" key="2">
    <source>
        <dbReference type="EMBL" id="TDG39634.1"/>
    </source>
</evidence>